<dbReference type="InterPro" id="IPR009057">
    <property type="entry name" value="Homeodomain-like_sf"/>
</dbReference>
<dbReference type="Gene3D" id="1.10.357.10">
    <property type="entry name" value="Tetracycline Repressor, domain 2"/>
    <property type="match status" value="1"/>
</dbReference>
<dbReference type="PANTHER" id="PTHR30055:SF227">
    <property type="entry name" value="TRANSCRIPTIONAL REGULATORY PROTEIN (PROBABLY TETR-FAMILY)-RELATED"/>
    <property type="match status" value="1"/>
</dbReference>
<dbReference type="RefSeq" id="WP_227484564.1">
    <property type="nucleotide sequence ID" value="NZ_BAAANV010000053.1"/>
</dbReference>
<dbReference type="InterPro" id="IPR050109">
    <property type="entry name" value="HTH-type_TetR-like_transc_reg"/>
</dbReference>
<evidence type="ECO:0000313" key="5">
    <source>
        <dbReference type="EMBL" id="GAA1551100.1"/>
    </source>
</evidence>
<gene>
    <name evidence="5" type="ORF">GCM10009762_25330</name>
</gene>
<dbReference type="SUPFAM" id="SSF46689">
    <property type="entry name" value="Homeodomain-like"/>
    <property type="match status" value="1"/>
</dbReference>
<dbReference type="PROSITE" id="PS50977">
    <property type="entry name" value="HTH_TETR_2"/>
    <property type="match status" value="1"/>
</dbReference>
<protein>
    <submittedName>
        <fullName evidence="5">TetR/AcrR family transcriptional regulator</fullName>
    </submittedName>
</protein>
<keyword evidence="6" id="KW-1185">Reference proteome</keyword>
<dbReference type="EMBL" id="BAAANV010000053">
    <property type="protein sequence ID" value="GAA1551100.1"/>
    <property type="molecule type" value="Genomic_DNA"/>
</dbReference>
<dbReference type="Pfam" id="PF00440">
    <property type="entry name" value="TetR_N"/>
    <property type="match status" value="1"/>
</dbReference>
<keyword evidence="1 2" id="KW-0238">DNA-binding</keyword>
<dbReference type="SUPFAM" id="SSF48498">
    <property type="entry name" value="Tetracyclin repressor-like, C-terminal domain"/>
    <property type="match status" value="1"/>
</dbReference>
<dbReference type="InterPro" id="IPR023772">
    <property type="entry name" value="DNA-bd_HTH_TetR-type_CS"/>
</dbReference>
<reference evidence="5 6" key="1">
    <citation type="journal article" date="2019" name="Int. J. Syst. Evol. Microbiol.">
        <title>The Global Catalogue of Microorganisms (GCM) 10K type strain sequencing project: providing services to taxonomists for standard genome sequencing and annotation.</title>
        <authorList>
            <consortium name="The Broad Institute Genomics Platform"/>
            <consortium name="The Broad Institute Genome Sequencing Center for Infectious Disease"/>
            <person name="Wu L."/>
            <person name="Ma J."/>
        </authorList>
    </citation>
    <scope>NUCLEOTIDE SEQUENCE [LARGE SCALE GENOMIC DNA]</scope>
    <source>
        <strain evidence="5 6">JCM 14588</strain>
    </source>
</reference>
<name>A0ABN2C1K6_9MICO</name>
<feature type="DNA-binding region" description="H-T-H motif" evidence="2">
    <location>
        <begin position="36"/>
        <end position="55"/>
    </location>
</feature>
<feature type="domain" description="HTH tetR-type" evidence="4">
    <location>
        <begin position="13"/>
        <end position="73"/>
    </location>
</feature>
<evidence type="ECO:0000256" key="2">
    <source>
        <dbReference type="PROSITE-ProRule" id="PRU00335"/>
    </source>
</evidence>
<dbReference type="PROSITE" id="PS01081">
    <property type="entry name" value="HTH_TETR_1"/>
    <property type="match status" value="1"/>
</dbReference>
<dbReference type="InterPro" id="IPR001647">
    <property type="entry name" value="HTH_TetR"/>
</dbReference>
<evidence type="ECO:0000256" key="3">
    <source>
        <dbReference type="SAM" id="MobiDB-lite"/>
    </source>
</evidence>
<dbReference type="PANTHER" id="PTHR30055">
    <property type="entry name" value="HTH-TYPE TRANSCRIPTIONAL REGULATOR RUTR"/>
    <property type="match status" value="1"/>
</dbReference>
<dbReference type="Proteomes" id="UP001501288">
    <property type="component" value="Unassembled WGS sequence"/>
</dbReference>
<comment type="caution">
    <text evidence="5">The sequence shown here is derived from an EMBL/GenBank/DDBJ whole genome shotgun (WGS) entry which is preliminary data.</text>
</comment>
<dbReference type="InterPro" id="IPR045823">
    <property type="entry name" value="TetR_C_32"/>
</dbReference>
<dbReference type="PRINTS" id="PR00455">
    <property type="entry name" value="HTHTETR"/>
</dbReference>
<organism evidence="5 6">
    <name type="scientific">Dermacoccus barathri</name>
    <dbReference type="NCBI Taxonomy" id="322601"/>
    <lineage>
        <taxon>Bacteria</taxon>
        <taxon>Bacillati</taxon>
        <taxon>Actinomycetota</taxon>
        <taxon>Actinomycetes</taxon>
        <taxon>Micrococcales</taxon>
        <taxon>Dermacoccaceae</taxon>
        <taxon>Dermacoccus</taxon>
    </lineage>
</organism>
<dbReference type="InterPro" id="IPR036271">
    <property type="entry name" value="Tet_transcr_reg_TetR-rel_C_sf"/>
</dbReference>
<sequence length="239" mass="26264">MTTSRPKIRMTGTERREQLIGVGRRVFAERGVADATVEEIAAAAGVTKPVVYEHFGGKEGLYAVVVDRETRALLETIADAITEDMSPREFFERATVAELHYISTRPDGFRVLIRDAPSWHSTGPLSSLMSDLATQIETYLARVMRRREIDERFAPIYAQMFVGMVALTGDWWLEHGHEFTAEEIAAHMVNLGWNGLTGLEASPRLETTAIDATAPPRGNSSLVTRLDDEGADGAASADA</sequence>
<feature type="region of interest" description="Disordered" evidence="3">
    <location>
        <begin position="209"/>
        <end position="239"/>
    </location>
</feature>
<accession>A0ABN2C1K6</accession>
<evidence type="ECO:0000256" key="1">
    <source>
        <dbReference type="ARBA" id="ARBA00023125"/>
    </source>
</evidence>
<proteinExistence type="predicted"/>
<dbReference type="Pfam" id="PF19344">
    <property type="entry name" value="TetR_C_32"/>
    <property type="match status" value="1"/>
</dbReference>
<evidence type="ECO:0000259" key="4">
    <source>
        <dbReference type="PROSITE" id="PS50977"/>
    </source>
</evidence>
<evidence type="ECO:0000313" key="6">
    <source>
        <dbReference type="Proteomes" id="UP001501288"/>
    </source>
</evidence>